<keyword evidence="1" id="KW-0472">Membrane</keyword>
<protein>
    <submittedName>
        <fullName evidence="2">Uncharacterized protein</fullName>
    </submittedName>
</protein>
<name>A0A2H0VCH7_9BACT</name>
<evidence type="ECO:0000313" key="2">
    <source>
        <dbReference type="EMBL" id="PIR96802.1"/>
    </source>
</evidence>
<accession>A0A2H0VCH7</accession>
<dbReference type="EMBL" id="PFAJ01000061">
    <property type="protein sequence ID" value="PIR96802.1"/>
    <property type="molecule type" value="Genomic_DNA"/>
</dbReference>
<feature type="transmembrane region" description="Helical" evidence="1">
    <location>
        <begin position="49"/>
        <end position="67"/>
    </location>
</feature>
<evidence type="ECO:0000256" key="1">
    <source>
        <dbReference type="SAM" id="Phobius"/>
    </source>
</evidence>
<proteinExistence type="predicted"/>
<reference evidence="3" key="1">
    <citation type="submission" date="2017-09" db="EMBL/GenBank/DDBJ databases">
        <title>Depth-based differentiation of microbial function through sediment-hosted aquifers and enrichment of novel symbionts in the deep terrestrial subsurface.</title>
        <authorList>
            <person name="Probst A.J."/>
            <person name="Ladd B."/>
            <person name="Jarett J.K."/>
            <person name="Geller-Mcgrath D.E."/>
            <person name="Sieber C.M.K."/>
            <person name="Emerson J.B."/>
            <person name="Anantharaman K."/>
            <person name="Thomas B.C."/>
            <person name="Malmstrom R."/>
            <person name="Stieglmeier M."/>
            <person name="Klingl A."/>
            <person name="Woyke T."/>
            <person name="Ryan C.M."/>
            <person name="Banfield J.F."/>
        </authorList>
    </citation>
    <scope>NUCLEOTIDE SEQUENCE [LARGE SCALE GENOMIC DNA]</scope>
</reference>
<dbReference type="AlphaFoldDB" id="A0A2H0VCH7"/>
<comment type="caution">
    <text evidence="2">The sequence shown here is derived from an EMBL/GenBank/DDBJ whole genome shotgun (WGS) entry which is preliminary data.</text>
</comment>
<evidence type="ECO:0000313" key="3">
    <source>
        <dbReference type="Proteomes" id="UP000230557"/>
    </source>
</evidence>
<keyword evidence="1" id="KW-0812">Transmembrane</keyword>
<sequence length="70" mass="7960">MELLKIAAILADLPLALYAIHWAPRSIFPHYVKDDPNQPENNYGPRPRLSAIFAVTFLVSALIAFPWHTF</sequence>
<dbReference type="Proteomes" id="UP000230557">
    <property type="component" value="Unassembled WGS sequence"/>
</dbReference>
<keyword evidence="1" id="KW-1133">Transmembrane helix</keyword>
<organism evidence="2 3">
    <name type="scientific">Candidatus Doudnabacteria bacterium CG10_big_fil_rev_8_21_14_0_10_41_10</name>
    <dbReference type="NCBI Taxonomy" id="1974551"/>
    <lineage>
        <taxon>Bacteria</taxon>
        <taxon>Candidatus Doudnaibacteriota</taxon>
    </lineage>
</organism>
<gene>
    <name evidence="2" type="ORF">COT91_04595</name>
</gene>